<proteinExistence type="predicted"/>
<dbReference type="InParanoid" id="B9S417"/>
<evidence type="ECO:0000256" key="1">
    <source>
        <dbReference type="SAM" id="MobiDB-lite"/>
    </source>
</evidence>
<reference evidence="3" key="1">
    <citation type="journal article" date="2010" name="Nat. Biotechnol.">
        <title>Draft genome sequence of the oilseed species Ricinus communis.</title>
        <authorList>
            <person name="Chan A.P."/>
            <person name="Crabtree J."/>
            <person name="Zhao Q."/>
            <person name="Lorenzi H."/>
            <person name="Orvis J."/>
            <person name="Puiu D."/>
            <person name="Melake-Berhan A."/>
            <person name="Jones K.M."/>
            <person name="Redman J."/>
            <person name="Chen G."/>
            <person name="Cahoon E.B."/>
            <person name="Gedil M."/>
            <person name="Stanke M."/>
            <person name="Haas B.J."/>
            <person name="Wortman J.R."/>
            <person name="Fraser-Liggett C.M."/>
            <person name="Ravel J."/>
            <person name="Rabinowicz P.D."/>
        </authorList>
    </citation>
    <scope>NUCLEOTIDE SEQUENCE [LARGE SCALE GENOMIC DNA]</scope>
    <source>
        <strain evidence="3">cv. Hale</strain>
    </source>
</reference>
<feature type="compositionally biased region" description="Polar residues" evidence="1">
    <location>
        <begin position="1"/>
        <end position="10"/>
    </location>
</feature>
<accession>B9S417</accession>
<protein>
    <submittedName>
        <fullName evidence="2">Uncharacterized protein</fullName>
    </submittedName>
</protein>
<sequence length="78" mass="8069">MGSFSATSMIATPLPHSGLPTDYGPPVWNDTNGGDLALDLEAQDRWFGAASARQSDPSISYMRAIGLRSPVGGSACVA</sequence>
<feature type="region of interest" description="Disordered" evidence="1">
    <location>
        <begin position="1"/>
        <end position="30"/>
    </location>
</feature>
<evidence type="ECO:0000313" key="3">
    <source>
        <dbReference type="Proteomes" id="UP000008311"/>
    </source>
</evidence>
<evidence type="ECO:0000313" key="2">
    <source>
        <dbReference type="EMBL" id="EEF41698.1"/>
    </source>
</evidence>
<dbReference type="EMBL" id="EQ973863">
    <property type="protein sequence ID" value="EEF41698.1"/>
    <property type="molecule type" value="Genomic_DNA"/>
</dbReference>
<keyword evidence="3" id="KW-1185">Reference proteome</keyword>
<organism evidence="2 3">
    <name type="scientific">Ricinus communis</name>
    <name type="common">Castor bean</name>
    <dbReference type="NCBI Taxonomy" id="3988"/>
    <lineage>
        <taxon>Eukaryota</taxon>
        <taxon>Viridiplantae</taxon>
        <taxon>Streptophyta</taxon>
        <taxon>Embryophyta</taxon>
        <taxon>Tracheophyta</taxon>
        <taxon>Spermatophyta</taxon>
        <taxon>Magnoliopsida</taxon>
        <taxon>eudicotyledons</taxon>
        <taxon>Gunneridae</taxon>
        <taxon>Pentapetalae</taxon>
        <taxon>rosids</taxon>
        <taxon>fabids</taxon>
        <taxon>Malpighiales</taxon>
        <taxon>Euphorbiaceae</taxon>
        <taxon>Acalyphoideae</taxon>
        <taxon>Acalypheae</taxon>
        <taxon>Ricinus</taxon>
    </lineage>
</organism>
<dbReference type="AlphaFoldDB" id="B9S417"/>
<name>B9S417_RICCO</name>
<gene>
    <name evidence="2" type="ORF">RCOM_0557640</name>
</gene>
<dbReference type="Proteomes" id="UP000008311">
    <property type="component" value="Unassembled WGS sequence"/>
</dbReference>